<evidence type="ECO:0000313" key="2">
    <source>
        <dbReference type="Proteomes" id="UP000593566"/>
    </source>
</evidence>
<dbReference type="EMBL" id="JACCJB010000022">
    <property type="protein sequence ID" value="KAF6218380.1"/>
    <property type="molecule type" value="Genomic_DNA"/>
</dbReference>
<name>A0A8H6C7P5_9LECA</name>
<proteinExistence type="predicted"/>
<reference evidence="1 2" key="1">
    <citation type="journal article" date="2020" name="Genomics">
        <title>Complete, high-quality genomes from long-read metagenomic sequencing of two wolf lichen thalli reveals enigmatic genome architecture.</title>
        <authorList>
            <person name="McKenzie S.K."/>
            <person name="Walston R.F."/>
            <person name="Allen J.L."/>
        </authorList>
    </citation>
    <scope>NUCLEOTIDE SEQUENCE [LARGE SCALE GENOMIC DNA]</scope>
    <source>
        <strain evidence="1">WasteWater1</strain>
    </source>
</reference>
<comment type="caution">
    <text evidence="1">The sequence shown here is derived from an EMBL/GenBank/DDBJ whole genome shotgun (WGS) entry which is preliminary data.</text>
</comment>
<dbReference type="Proteomes" id="UP000593566">
    <property type="component" value="Unassembled WGS sequence"/>
</dbReference>
<dbReference type="GeneID" id="59334132"/>
<accession>A0A8H6C7P5</accession>
<dbReference type="AlphaFoldDB" id="A0A8H6C7P5"/>
<protein>
    <submittedName>
        <fullName evidence="1">Uncharacterized protein</fullName>
    </submittedName>
</protein>
<organism evidence="1 2">
    <name type="scientific">Letharia lupina</name>
    <dbReference type="NCBI Taxonomy" id="560253"/>
    <lineage>
        <taxon>Eukaryota</taxon>
        <taxon>Fungi</taxon>
        <taxon>Dikarya</taxon>
        <taxon>Ascomycota</taxon>
        <taxon>Pezizomycotina</taxon>
        <taxon>Lecanoromycetes</taxon>
        <taxon>OSLEUM clade</taxon>
        <taxon>Lecanoromycetidae</taxon>
        <taxon>Lecanorales</taxon>
        <taxon>Lecanorineae</taxon>
        <taxon>Parmeliaceae</taxon>
        <taxon>Letharia</taxon>
    </lineage>
</organism>
<keyword evidence="2" id="KW-1185">Reference proteome</keyword>
<gene>
    <name evidence="1" type="ORF">HO133_005727</name>
</gene>
<sequence length="211" mass="24331">MRNFNLHGPLTGETWPEQRAIRAYVAFHRWKASRVDWTTPGSGQLPLLTRRLDFVDHIPVSRGVYILRCGSTLRRVDEIQDMLMQMGFTLRGMGRRHARGESVDDGKVGYLKGHFWAWVGYLTKLWRCMTTAGMLGFSILVVSEAAGLLQVAEEVAAFVRDMDFAGVVFLSDEWDEEAREWTEAMLREEDWLAEGAWRERFCDILRGRDTL</sequence>
<evidence type="ECO:0000313" key="1">
    <source>
        <dbReference type="EMBL" id="KAF6218380.1"/>
    </source>
</evidence>
<dbReference type="RefSeq" id="XP_037147815.1">
    <property type="nucleotide sequence ID" value="XM_037296634.1"/>
</dbReference>